<dbReference type="PANTHER" id="PTHR11403">
    <property type="entry name" value="CYTOCHROME C OXIDASE SUBUNIT III"/>
    <property type="match status" value="1"/>
</dbReference>
<evidence type="ECO:0000256" key="8">
    <source>
        <dbReference type="RuleBase" id="RU003375"/>
    </source>
</evidence>
<keyword evidence="7 9" id="KW-0472">Membrane</keyword>
<dbReference type="InterPro" id="IPR000298">
    <property type="entry name" value="Cyt_c_oxidase-like_su3"/>
</dbReference>
<dbReference type="GO" id="GO:0031090">
    <property type="term" value="C:organelle membrane"/>
    <property type="evidence" value="ECO:0007669"/>
    <property type="project" value="UniProtKB-ARBA"/>
</dbReference>
<evidence type="ECO:0000256" key="6">
    <source>
        <dbReference type="ARBA" id="ARBA00022989"/>
    </source>
</evidence>
<dbReference type="InterPro" id="IPR024791">
    <property type="entry name" value="Cyt_c/ubiquinol_Oxase_su3"/>
</dbReference>
<feature type="transmembrane region" description="Helical" evidence="9">
    <location>
        <begin position="251"/>
        <end position="271"/>
    </location>
</feature>
<evidence type="ECO:0000256" key="4">
    <source>
        <dbReference type="ARBA" id="ARBA00022692"/>
    </source>
</evidence>
<keyword evidence="4 8" id="KW-0812">Transmembrane</keyword>
<evidence type="ECO:0000256" key="5">
    <source>
        <dbReference type="ARBA" id="ARBA00022967"/>
    </source>
</evidence>
<feature type="transmembrane region" description="Helical" evidence="9">
    <location>
        <begin position="170"/>
        <end position="190"/>
    </location>
</feature>
<feature type="domain" description="Heme-copper oxidase subunit III family profile" evidence="10">
    <location>
        <begin position="13"/>
        <end position="272"/>
    </location>
</feature>
<dbReference type="GO" id="GO:0045277">
    <property type="term" value="C:respiratory chain complex IV"/>
    <property type="evidence" value="ECO:0007669"/>
    <property type="project" value="UniProtKB-ARBA"/>
</dbReference>
<protein>
    <recommendedName>
        <fullName evidence="3 8">Cytochrome c oxidase subunit 3</fullName>
    </recommendedName>
</protein>
<name>A0A0E3DB47_CERJP</name>
<dbReference type="GO" id="GO:0031967">
    <property type="term" value="C:organelle envelope"/>
    <property type="evidence" value="ECO:0007669"/>
    <property type="project" value="UniProtKB-ARBA"/>
</dbReference>
<dbReference type="SUPFAM" id="SSF81452">
    <property type="entry name" value="Cytochrome c oxidase subunit III-like"/>
    <property type="match status" value="1"/>
</dbReference>
<sequence>MSTSIAKNYKHYQRHPFHLVDPSPWPFVASLSAFTCTFGGVLYFHAFKYGIPILLSGFFSLLAVMFVWWRDVVRESTFEGHHTGIVQRGLRFGIILFIISEILFFFAFFWAFFHSSVTPSIEIGASWPPKGIITLNPWDIPAVNTLILLLSGCTVTWCHHALVANQRKQALLSLLLTILLAVIFTSFQVYEYTVADFRLSDGIYGSTFYLATGFHGFHVFVGTISLLSCFFRLKNFQLTQQHHFGFESSAWYWHFVDVVWLFLFVSIYWWGGL</sequence>
<dbReference type="InterPro" id="IPR033945">
    <property type="entry name" value="Cyt_c_oxase_su3_dom"/>
</dbReference>
<accession>A0A0E3DB47</accession>
<dbReference type="InterPro" id="IPR035973">
    <property type="entry name" value="Cyt_c_oxidase_su3-like_sf"/>
</dbReference>
<proteinExistence type="inferred from homology"/>
<evidence type="ECO:0000256" key="1">
    <source>
        <dbReference type="ARBA" id="ARBA00004141"/>
    </source>
</evidence>
<gene>
    <name evidence="11" type="primary">cox3</name>
    <name evidence="11" type="ORF">Cjap.mt.07</name>
</gene>
<evidence type="ECO:0000256" key="3">
    <source>
        <dbReference type="ARBA" id="ARBA00015944"/>
    </source>
</evidence>
<dbReference type="Gene3D" id="1.10.287.70">
    <property type="match status" value="1"/>
</dbReference>
<feature type="transmembrane region" description="Helical" evidence="9">
    <location>
        <begin position="49"/>
        <end position="69"/>
    </location>
</feature>
<evidence type="ECO:0000256" key="7">
    <source>
        <dbReference type="ARBA" id="ARBA00023136"/>
    </source>
</evidence>
<comment type="similarity">
    <text evidence="2 8">Belongs to the cytochrome c oxidase subunit 3 family.</text>
</comment>
<keyword evidence="5" id="KW-1278">Translocase</keyword>
<feature type="transmembrane region" description="Helical" evidence="9">
    <location>
        <begin position="140"/>
        <end position="158"/>
    </location>
</feature>
<keyword evidence="6 9" id="KW-1133">Transmembrane helix</keyword>
<evidence type="ECO:0000259" key="10">
    <source>
        <dbReference type="PROSITE" id="PS50253"/>
    </source>
</evidence>
<dbReference type="GO" id="GO:0005739">
    <property type="term" value="C:mitochondrion"/>
    <property type="evidence" value="ECO:0007669"/>
    <property type="project" value="TreeGrafter"/>
</dbReference>
<dbReference type="PANTHER" id="PTHR11403:SF7">
    <property type="entry name" value="CYTOCHROME C OXIDASE SUBUNIT 3"/>
    <property type="match status" value="1"/>
</dbReference>
<evidence type="ECO:0000313" key="11">
    <source>
        <dbReference type="EMBL" id="AHX02425.1"/>
    </source>
</evidence>
<feature type="transmembrane region" description="Helical" evidence="9">
    <location>
        <begin position="24"/>
        <end position="43"/>
    </location>
</feature>
<dbReference type="FunFam" id="1.20.120.80:FF:000002">
    <property type="entry name" value="Cytochrome c oxidase subunit 3"/>
    <property type="match status" value="1"/>
</dbReference>
<dbReference type="InterPro" id="IPR013833">
    <property type="entry name" value="Cyt_c_oxidase_su3_a-hlx"/>
</dbReference>
<dbReference type="CDD" id="cd01665">
    <property type="entry name" value="Cyt_c_Oxidase_III"/>
    <property type="match status" value="1"/>
</dbReference>
<comment type="function">
    <text evidence="8">Component of the cytochrome c oxidase, the last enzyme in the mitochondrial electron transport chain which drives oxidative phosphorylation. The respiratory chain contains 3 multisubunit complexes succinate dehydrogenase (complex II, CII), ubiquinol-cytochrome c oxidoreductase (cytochrome b-c1 complex, complex III, CIII) and cytochrome c oxidase (complex IV, CIV), that cooperate to transfer electrons derived from NADH and succinate to molecular oxygen, creating an electrochemical gradient over the inner membrane that drives transmembrane transport and the ATP synthase. Cytochrome c oxidase is the component of the respiratory chain that catalyzes the reduction of oxygen to water. Electrons originating from reduced cytochrome c in the intermembrane space (IMS) are transferred via the dinuclear copper A center (CU(A)) of subunit 2 and heme A of subunit 1 to the active site in subunit 1, a binuclear center (BNC) formed by heme A3 and copper B (CU(B)). The BNC reduces molecular oxygen to 2 water molecules using 4 electrons from cytochrome c in the IMS and 4 protons from the mitochondrial matrix.</text>
</comment>
<feature type="transmembrane region" description="Helical" evidence="9">
    <location>
        <begin position="210"/>
        <end position="231"/>
    </location>
</feature>
<keyword evidence="8 11" id="KW-0496">Mitochondrion</keyword>
<comment type="subcellular location">
    <subcellularLocation>
        <location evidence="1">Membrane</location>
        <topology evidence="1">Multi-pass membrane protein</topology>
    </subcellularLocation>
</comment>
<dbReference type="GO" id="GO:0006123">
    <property type="term" value="P:mitochondrial electron transport, cytochrome c to oxygen"/>
    <property type="evidence" value="ECO:0007669"/>
    <property type="project" value="UniProtKB-ARBA"/>
</dbReference>
<dbReference type="AlphaFoldDB" id="A0A0E3DB47"/>
<evidence type="ECO:0000256" key="2">
    <source>
        <dbReference type="ARBA" id="ARBA00010581"/>
    </source>
</evidence>
<organism evidence="11">
    <name type="scientific">Ceramothamnion japonicum</name>
    <name type="common">Red alga</name>
    <name type="synonym">Ceramium japonicum</name>
    <dbReference type="NCBI Taxonomy" id="218448"/>
    <lineage>
        <taxon>Eukaryota</taxon>
        <taxon>Rhodophyta</taxon>
        <taxon>Florideophyceae</taxon>
        <taxon>Rhodymeniophycidae</taxon>
        <taxon>Ceramiales</taxon>
        <taxon>Ceramiaceae</taxon>
        <taxon>Ceramothamnion</taxon>
    </lineage>
</organism>
<evidence type="ECO:0000256" key="9">
    <source>
        <dbReference type="SAM" id="Phobius"/>
    </source>
</evidence>
<dbReference type="Pfam" id="PF00510">
    <property type="entry name" value="COX3"/>
    <property type="match status" value="1"/>
</dbReference>
<dbReference type="FunFam" id="1.10.287.70:FF:000082">
    <property type="entry name" value="Cytochrome c oxidase subunit 3"/>
    <property type="match status" value="1"/>
</dbReference>
<dbReference type="PROSITE" id="PS50253">
    <property type="entry name" value="COX3"/>
    <property type="match status" value="1"/>
</dbReference>
<feature type="transmembrane region" description="Helical" evidence="9">
    <location>
        <begin position="90"/>
        <end position="113"/>
    </location>
</feature>
<reference evidence="11" key="1">
    <citation type="submission" date="2014-02" db="EMBL/GenBank/DDBJ databases">
        <title>Complete mitochondrion genomes reveal florideophycean red algal diversity.</title>
        <authorList>
            <person name="Yang E.C."/>
            <person name="Yoon H.S."/>
        </authorList>
    </citation>
    <scope>NUCLEOTIDE SEQUENCE</scope>
</reference>
<dbReference type="Gene3D" id="1.20.120.80">
    <property type="entry name" value="Cytochrome c oxidase, subunit III, four-helix bundle"/>
    <property type="match status" value="1"/>
</dbReference>
<geneLocation type="mitochondrion" evidence="11"/>
<dbReference type="GO" id="GO:0004129">
    <property type="term" value="F:cytochrome-c oxidase activity"/>
    <property type="evidence" value="ECO:0007669"/>
    <property type="project" value="InterPro"/>
</dbReference>
<dbReference type="EMBL" id="KJ398159">
    <property type="protein sequence ID" value="AHX02425.1"/>
    <property type="molecule type" value="Genomic_DNA"/>
</dbReference>